<proteinExistence type="predicted"/>
<dbReference type="Proteomes" id="UP000186922">
    <property type="component" value="Unassembled WGS sequence"/>
</dbReference>
<feature type="compositionally biased region" description="Basic and acidic residues" evidence="1">
    <location>
        <begin position="229"/>
        <end position="239"/>
    </location>
</feature>
<organism evidence="2 3">
    <name type="scientific">Ramazzottius varieornatus</name>
    <name type="common">Water bear</name>
    <name type="synonym">Tardigrade</name>
    <dbReference type="NCBI Taxonomy" id="947166"/>
    <lineage>
        <taxon>Eukaryota</taxon>
        <taxon>Metazoa</taxon>
        <taxon>Ecdysozoa</taxon>
        <taxon>Tardigrada</taxon>
        <taxon>Eutardigrada</taxon>
        <taxon>Parachela</taxon>
        <taxon>Hypsibioidea</taxon>
        <taxon>Ramazzottiidae</taxon>
        <taxon>Ramazzottius</taxon>
    </lineage>
</organism>
<protein>
    <recommendedName>
        <fullName evidence="4">PID domain-containing protein</fullName>
    </recommendedName>
</protein>
<keyword evidence="3" id="KW-1185">Reference proteome</keyword>
<feature type="region of interest" description="Disordered" evidence="1">
    <location>
        <begin position="224"/>
        <end position="251"/>
    </location>
</feature>
<comment type="caution">
    <text evidence="2">The sequence shown here is derived from an EMBL/GenBank/DDBJ whole genome shotgun (WGS) entry which is preliminary data.</text>
</comment>
<gene>
    <name evidence="2" type="primary">RvY_03416-1</name>
    <name evidence="2" type="synonym">RvY_03416.1</name>
    <name evidence="2" type="ORF">RvY_03416</name>
</gene>
<dbReference type="AlphaFoldDB" id="A0A1D1URS0"/>
<evidence type="ECO:0000256" key="1">
    <source>
        <dbReference type="SAM" id="MobiDB-lite"/>
    </source>
</evidence>
<sequence length="251" mass="27699">MSFFLFRSKKGKIAMEDEASVGGVPESQPGLEQWPKRQCEAEANGDLLPAGVSLINPSLEPDKARNFADIGLPQSFIVRFLGSHPSTGIWGIKHTRKPVDILVELAKSTEADDLSVLQLDIADSGVSLRQISPSRPNDTSKEIDLGHKPIERISYGVQDVVFPRVFAMISIKDKSLIDERPFDCFVFLCQSRIQSRKLAYCLAKAFKNYGDTIKAANYTQTLNPDMGESSERLTDEASSKRSSKSTAESDV</sequence>
<name>A0A1D1URS0_RAMVA</name>
<reference evidence="2 3" key="1">
    <citation type="journal article" date="2016" name="Nat. Commun.">
        <title>Extremotolerant tardigrade genome and improved radiotolerance of human cultured cells by tardigrade-unique protein.</title>
        <authorList>
            <person name="Hashimoto T."/>
            <person name="Horikawa D.D."/>
            <person name="Saito Y."/>
            <person name="Kuwahara H."/>
            <person name="Kozuka-Hata H."/>
            <person name="Shin-I T."/>
            <person name="Minakuchi Y."/>
            <person name="Ohishi K."/>
            <person name="Motoyama A."/>
            <person name="Aizu T."/>
            <person name="Enomoto A."/>
            <person name="Kondo K."/>
            <person name="Tanaka S."/>
            <person name="Hara Y."/>
            <person name="Koshikawa S."/>
            <person name="Sagara H."/>
            <person name="Miura T."/>
            <person name="Yokobori S."/>
            <person name="Miyagawa K."/>
            <person name="Suzuki Y."/>
            <person name="Kubo T."/>
            <person name="Oyama M."/>
            <person name="Kohara Y."/>
            <person name="Fujiyama A."/>
            <person name="Arakawa K."/>
            <person name="Katayama T."/>
            <person name="Toyoda A."/>
            <person name="Kunieda T."/>
        </authorList>
    </citation>
    <scope>NUCLEOTIDE SEQUENCE [LARGE SCALE GENOMIC DNA]</scope>
    <source>
        <strain evidence="2 3">YOKOZUNA-1</strain>
    </source>
</reference>
<dbReference type="InterPro" id="IPR011993">
    <property type="entry name" value="PH-like_dom_sf"/>
</dbReference>
<evidence type="ECO:0000313" key="3">
    <source>
        <dbReference type="Proteomes" id="UP000186922"/>
    </source>
</evidence>
<dbReference type="STRING" id="947166.A0A1D1URS0"/>
<evidence type="ECO:0008006" key="4">
    <source>
        <dbReference type="Google" id="ProtNLM"/>
    </source>
</evidence>
<dbReference type="SUPFAM" id="SSF50729">
    <property type="entry name" value="PH domain-like"/>
    <property type="match status" value="1"/>
</dbReference>
<dbReference type="Gene3D" id="2.30.29.30">
    <property type="entry name" value="Pleckstrin-homology domain (PH domain)/Phosphotyrosine-binding domain (PTB)"/>
    <property type="match status" value="1"/>
</dbReference>
<accession>A0A1D1URS0</accession>
<dbReference type="OrthoDB" id="9994289at2759"/>
<dbReference type="EMBL" id="BDGG01000002">
    <property type="protein sequence ID" value="GAU91095.1"/>
    <property type="molecule type" value="Genomic_DNA"/>
</dbReference>
<evidence type="ECO:0000313" key="2">
    <source>
        <dbReference type="EMBL" id="GAU91095.1"/>
    </source>
</evidence>